<dbReference type="InterPro" id="IPR058561">
    <property type="entry name" value="Exonuc_1_C"/>
</dbReference>
<keyword evidence="19" id="KW-1185">Reference proteome</keyword>
<comment type="subunit">
    <text evidence="13">Monomer. Interacts with ssb (via C-terminus); this interaction stimulates the exonuclease activity by recruiting the enzyme to its substrate.</text>
</comment>
<evidence type="ECO:0000256" key="3">
    <source>
        <dbReference type="ARBA" id="ARBA00012108"/>
    </source>
</evidence>
<dbReference type="InterPro" id="IPR013620">
    <property type="entry name" value="Exonuc_1_SH3"/>
</dbReference>
<dbReference type="GO" id="GO:0008310">
    <property type="term" value="F:single-stranded DNA 3'-5' DNA exonuclease activity"/>
    <property type="evidence" value="ECO:0007669"/>
    <property type="project" value="UniProtKB-EC"/>
</dbReference>
<keyword evidence="8 14" id="KW-0378">Hydrolase</keyword>
<evidence type="ECO:0000256" key="11">
    <source>
        <dbReference type="ARBA" id="ARBA00023125"/>
    </source>
</evidence>
<dbReference type="Gene3D" id="3.30.420.10">
    <property type="entry name" value="Ribonuclease H-like superfamily/Ribonuclease H"/>
    <property type="match status" value="1"/>
</dbReference>
<dbReference type="InterPro" id="IPR013520">
    <property type="entry name" value="Ribonucl_H"/>
</dbReference>
<keyword evidence="9 14" id="KW-0269">Exonuclease</keyword>
<dbReference type="Pfam" id="PF00929">
    <property type="entry name" value="RNase_T"/>
    <property type="match status" value="1"/>
</dbReference>
<evidence type="ECO:0000313" key="19">
    <source>
        <dbReference type="Proteomes" id="UP001064632"/>
    </source>
</evidence>
<dbReference type="InterPro" id="IPR034747">
    <property type="entry name" value="EXOI_SH3"/>
</dbReference>
<accession>A0ABY6BA27</accession>
<evidence type="ECO:0000256" key="2">
    <source>
        <dbReference type="ARBA" id="ARBA00001946"/>
    </source>
</evidence>
<dbReference type="PIRSF" id="PIRSF000977">
    <property type="entry name" value="Exodeoxyribonuclease_I"/>
    <property type="match status" value="1"/>
</dbReference>
<reference evidence="18" key="1">
    <citation type="submission" date="2022-09" db="EMBL/GenBank/DDBJ databases">
        <title>Tahibacter sp. nov., isolated from a fresh water.</title>
        <authorList>
            <person name="Baek J.H."/>
            <person name="Lee J.K."/>
            <person name="Kim J.M."/>
            <person name="Jeon C.O."/>
        </authorList>
    </citation>
    <scope>NUCLEOTIDE SEQUENCE</scope>
    <source>
        <strain evidence="18">W38</strain>
    </source>
</reference>
<feature type="domain" description="ExoI SH3-like" evidence="16">
    <location>
        <begin position="198"/>
        <end position="352"/>
    </location>
</feature>
<feature type="domain" description="ExoI C-terminal" evidence="17">
    <location>
        <begin position="356"/>
        <end position="477"/>
    </location>
</feature>
<comment type="cofactor">
    <cofactor evidence="2">
        <name>Mg(2+)</name>
        <dbReference type="ChEBI" id="CHEBI:18420"/>
    </cofactor>
</comment>
<dbReference type="SMART" id="SM00479">
    <property type="entry name" value="EXOIII"/>
    <property type="match status" value="1"/>
</dbReference>
<dbReference type="EMBL" id="CP104694">
    <property type="protein sequence ID" value="UXI66719.1"/>
    <property type="molecule type" value="Genomic_DNA"/>
</dbReference>
<gene>
    <name evidence="18" type="primary">sbcB</name>
    <name evidence="18" type="ORF">N4264_18460</name>
</gene>
<evidence type="ECO:0000256" key="6">
    <source>
        <dbReference type="ARBA" id="ARBA00022723"/>
    </source>
</evidence>
<evidence type="ECO:0000313" key="18">
    <source>
        <dbReference type="EMBL" id="UXI66719.1"/>
    </source>
</evidence>
<evidence type="ECO:0000256" key="5">
    <source>
        <dbReference type="ARBA" id="ARBA00022722"/>
    </source>
</evidence>
<keyword evidence="6" id="KW-0479">Metal-binding</keyword>
<dbReference type="RefSeq" id="WP_261693699.1">
    <property type="nucleotide sequence ID" value="NZ_CP104694.1"/>
</dbReference>
<dbReference type="InterPro" id="IPR012337">
    <property type="entry name" value="RNaseH-like_sf"/>
</dbReference>
<keyword evidence="7 14" id="KW-0227">DNA damage</keyword>
<protein>
    <recommendedName>
        <fullName evidence="4 14">Exodeoxyribonuclease I</fullName>
        <ecNumber evidence="3 14">3.1.11.1</ecNumber>
    </recommendedName>
</protein>
<comment type="catalytic activity">
    <reaction evidence="1 14">
        <text>Exonucleolytic cleavage in the 3'- to 5'-direction to yield nucleoside 5'-phosphates.</text>
        <dbReference type="EC" id="3.1.11.1"/>
    </reaction>
</comment>
<evidence type="ECO:0000256" key="4">
    <source>
        <dbReference type="ARBA" id="ARBA00019900"/>
    </source>
</evidence>
<dbReference type="Gene3D" id="1.10.287.1240">
    <property type="match status" value="1"/>
</dbReference>
<dbReference type="NCBIfam" id="NF008746">
    <property type="entry name" value="PRK11779.1"/>
    <property type="match status" value="1"/>
</dbReference>
<feature type="compositionally biased region" description="Basic and acidic residues" evidence="15">
    <location>
        <begin position="10"/>
        <end position="24"/>
    </location>
</feature>
<keyword evidence="10" id="KW-0460">Magnesium</keyword>
<keyword evidence="11" id="KW-0238">DNA-binding</keyword>
<dbReference type="InterPro" id="IPR036397">
    <property type="entry name" value="RNaseH_sf"/>
</dbReference>
<sequence length="481" mass="54412">MTSTPSFFWHDYETTGADPRRDRPSQFAGIRTTLELEPIGEPVEFFCQPAPDVLPHPQAVLITGITPQQMQRDGLPEVQFAARVHEELGAAGTCGVGYNSLRFDDEVTRHLLYRNFYDPYAREWENGNSRWDLIDLARMCYALRPEGIHWPQRDDGSPSFRLEDLASANRLDQQRAHDALSDVRALIGLARLIRVRQPRLFDYYFQLRRKQRAFELLDVARMAPVIHVSSRYPGTRGCLAVVAPIAVHPTQPNGVIVYDLSADPAPMLTLDAGDIADRVFTPRQDLPEDVERIPLKLVHANRSPALAPLTVLNGVDTARIGLDLDRCLAHLEQLRPHPGLAEKLRQVFGASSREETLPDCELALYSGFLSDGDRRLLREVRQTPPEQLGTRPFPFRDRRCADLLFRYRARNWPETLGPAEREQWLAFQRQRLLAPTDTACLGLDAFFATIRQLRGEPAAGGKQPLLDALEAWGHERRAALA</sequence>
<name>A0ABY6BA27_9GAMM</name>
<proteinExistence type="predicted"/>
<keyword evidence="5 14" id="KW-0540">Nuclease</keyword>
<evidence type="ECO:0000259" key="16">
    <source>
        <dbReference type="PROSITE" id="PS51784"/>
    </source>
</evidence>
<evidence type="ECO:0000256" key="9">
    <source>
        <dbReference type="ARBA" id="ARBA00022839"/>
    </source>
</evidence>
<evidence type="ECO:0000256" key="13">
    <source>
        <dbReference type="ARBA" id="ARBA00046792"/>
    </source>
</evidence>
<evidence type="ECO:0000256" key="14">
    <source>
        <dbReference type="PIRNR" id="PIRNR000977"/>
    </source>
</evidence>
<evidence type="ECO:0000259" key="17">
    <source>
        <dbReference type="PROSITE" id="PS51785"/>
    </source>
</evidence>
<evidence type="ECO:0000256" key="15">
    <source>
        <dbReference type="SAM" id="MobiDB-lite"/>
    </source>
</evidence>
<evidence type="ECO:0000256" key="12">
    <source>
        <dbReference type="ARBA" id="ARBA00023204"/>
    </source>
</evidence>
<dbReference type="CDD" id="cd06138">
    <property type="entry name" value="ExoI_N"/>
    <property type="match status" value="1"/>
</dbReference>
<dbReference type="Pfam" id="PF26016">
    <property type="entry name" value="ExoI_C"/>
    <property type="match status" value="1"/>
</dbReference>
<evidence type="ECO:0000256" key="7">
    <source>
        <dbReference type="ARBA" id="ARBA00022763"/>
    </source>
</evidence>
<dbReference type="Proteomes" id="UP001064632">
    <property type="component" value="Chromosome"/>
</dbReference>
<dbReference type="PROSITE" id="PS51785">
    <property type="entry name" value="EXOI_C"/>
    <property type="match status" value="1"/>
</dbReference>
<dbReference type="InterPro" id="IPR023607">
    <property type="entry name" value="Exodeoxyribonuclease_I"/>
</dbReference>
<evidence type="ECO:0000256" key="8">
    <source>
        <dbReference type="ARBA" id="ARBA00022801"/>
    </source>
</evidence>
<dbReference type="Gene3D" id="3.30.1520.20">
    <property type="entry name" value="Exonuclease ExoI, domain 2"/>
    <property type="match status" value="1"/>
</dbReference>
<keyword evidence="12 14" id="KW-0234">DNA repair</keyword>
<dbReference type="SUPFAM" id="SSF53098">
    <property type="entry name" value="Ribonuclease H-like"/>
    <property type="match status" value="1"/>
</dbReference>
<dbReference type="InterPro" id="IPR038649">
    <property type="entry name" value="EXOI_SH3_sf"/>
</dbReference>
<dbReference type="Gene3D" id="1.20.1280.70">
    <property type="entry name" value="Exonuclease ExoI, domain 3"/>
    <property type="match status" value="1"/>
</dbReference>
<feature type="region of interest" description="Disordered" evidence="15">
    <location>
        <begin position="1"/>
        <end position="24"/>
    </location>
</feature>
<dbReference type="EC" id="3.1.11.1" evidence="3 14"/>
<evidence type="ECO:0000256" key="10">
    <source>
        <dbReference type="ARBA" id="ARBA00022842"/>
    </source>
</evidence>
<evidence type="ECO:0000256" key="1">
    <source>
        <dbReference type="ARBA" id="ARBA00000563"/>
    </source>
</evidence>
<organism evidence="18 19">
    <name type="scientific">Tahibacter amnicola</name>
    <dbReference type="NCBI Taxonomy" id="2976241"/>
    <lineage>
        <taxon>Bacteria</taxon>
        <taxon>Pseudomonadati</taxon>
        <taxon>Pseudomonadota</taxon>
        <taxon>Gammaproteobacteria</taxon>
        <taxon>Lysobacterales</taxon>
        <taxon>Rhodanobacteraceae</taxon>
        <taxon>Tahibacter</taxon>
    </lineage>
</organism>
<dbReference type="Pfam" id="PF08411">
    <property type="entry name" value="ExoI_SH3"/>
    <property type="match status" value="1"/>
</dbReference>
<dbReference type="PROSITE" id="PS51784">
    <property type="entry name" value="EXOI_SH3"/>
    <property type="match status" value="1"/>
</dbReference>